<dbReference type="Proteomes" id="UP000719412">
    <property type="component" value="Unassembled WGS sequence"/>
</dbReference>
<gene>
    <name evidence="9" type="ORF">GEV33_007859</name>
</gene>
<dbReference type="SUPFAM" id="SSF53756">
    <property type="entry name" value="UDP-Glycosyltransferase/glycogen phosphorylase"/>
    <property type="match status" value="1"/>
</dbReference>
<dbReference type="CDD" id="cd09077">
    <property type="entry name" value="R1-I-EN"/>
    <property type="match status" value="1"/>
</dbReference>
<keyword evidence="4" id="KW-0863">Zinc-finger</keyword>
<dbReference type="InterPro" id="IPR005135">
    <property type="entry name" value="Endo/exonuclease/phosphatase"/>
</dbReference>
<dbReference type="GO" id="GO:0008194">
    <property type="term" value="F:UDP-glycosyltransferase activity"/>
    <property type="evidence" value="ECO:0007669"/>
    <property type="project" value="InterPro"/>
</dbReference>
<evidence type="ECO:0000259" key="8">
    <source>
        <dbReference type="PROSITE" id="PS50878"/>
    </source>
</evidence>
<dbReference type="InterPro" id="IPR002213">
    <property type="entry name" value="UDP_glucos_trans"/>
</dbReference>
<feature type="region of interest" description="Disordered" evidence="5">
    <location>
        <begin position="939"/>
        <end position="1015"/>
    </location>
</feature>
<keyword evidence="6" id="KW-0812">Transmembrane</keyword>
<reference evidence="9" key="2">
    <citation type="submission" date="2021-08" db="EMBL/GenBank/DDBJ databases">
        <authorList>
            <person name="Eriksson T."/>
        </authorList>
    </citation>
    <scope>NUCLEOTIDE SEQUENCE</scope>
    <source>
        <strain evidence="9">Stoneville</strain>
        <tissue evidence="9">Whole head</tissue>
    </source>
</reference>
<evidence type="ECO:0000256" key="2">
    <source>
        <dbReference type="ARBA" id="ARBA00022676"/>
    </source>
</evidence>
<comment type="similarity">
    <text evidence="1">Belongs to the UDP-glycosyltransferase family.</text>
</comment>
<feature type="region of interest" description="Disordered" evidence="5">
    <location>
        <begin position="166"/>
        <end position="185"/>
    </location>
</feature>
<dbReference type="CDD" id="cd03784">
    <property type="entry name" value="GT1_Gtf-like"/>
    <property type="match status" value="1"/>
</dbReference>
<protein>
    <recommendedName>
        <fullName evidence="11">Reverse transcriptase</fullName>
    </recommendedName>
</protein>
<evidence type="ECO:0000259" key="7">
    <source>
        <dbReference type="PROSITE" id="PS50158"/>
    </source>
</evidence>
<dbReference type="PROSITE" id="PS50158">
    <property type="entry name" value="ZF_CCHC"/>
    <property type="match status" value="2"/>
</dbReference>
<proteinExistence type="inferred from homology"/>
<dbReference type="SUPFAM" id="SSF56219">
    <property type="entry name" value="DNase I-like"/>
    <property type="match status" value="1"/>
</dbReference>
<dbReference type="InterPro" id="IPR050271">
    <property type="entry name" value="UDP-glycosyltransferase"/>
</dbReference>
<feature type="compositionally biased region" description="Basic and acidic residues" evidence="5">
    <location>
        <begin position="984"/>
        <end position="995"/>
    </location>
</feature>
<feature type="domain" description="Reverse transcriptase" evidence="8">
    <location>
        <begin position="1424"/>
        <end position="1695"/>
    </location>
</feature>
<feature type="domain" description="CCHC-type" evidence="7">
    <location>
        <begin position="866"/>
        <end position="883"/>
    </location>
</feature>
<dbReference type="InterPro" id="IPR036875">
    <property type="entry name" value="Znf_CCHC_sf"/>
</dbReference>
<accession>A0A8J6HIF1</accession>
<organism evidence="9 10">
    <name type="scientific">Tenebrio molitor</name>
    <name type="common">Yellow mealworm beetle</name>
    <dbReference type="NCBI Taxonomy" id="7067"/>
    <lineage>
        <taxon>Eukaryota</taxon>
        <taxon>Metazoa</taxon>
        <taxon>Ecdysozoa</taxon>
        <taxon>Arthropoda</taxon>
        <taxon>Hexapoda</taxon>
        <taxon>Insecta</taxon>
        <taxon>Pterygota</taxon>
        <taxon>Neoptera</taxon>
        <taxon>Endopterygota</taxon>
        <taxon>Coleoptera</taxon>
        <taxon>Polyphaga</taxon>
        <taxon>Cucujiformia</taxon>
        <taxon>Tenebrionidae</taxon>
        <taxon>Tenebrio</taxon>
    </lineage>
</organism>
<dbReference type="GO" id="GO:0071897">
    <property type="term" value="P:DNA biosynthetic process"/>
    <property type="evidence" value="ECO:0007669"/>
    <property type="project" value="UniProtKB-ARBA"/>
</dbReference>
<evidence type="ECO:0000313" key="10">
    <source>
        <dbReference type="Proteomes" id="UP000719412"/>
    </source>
</evidence>
<reference evidence="9" key="1">
    <citation type="journal article" date="2020" name="J Insects Food Feed">
        <title>The yellow mealworm (Tenebrio molitor) genome: a resource for the emerging insects as food and feed industry.</title>
        <authorList>
            <person name="Eriksson T."/>
            <person name="Andere A."/>
            <person name="Kelstrup H."/>
            <person name="Emery V."/>
            <person name="Picard C."/>
        </authorList>
    </citation>
    <scope>NUCLEOTIDE SEQUENCE</scope>
    <source>
        <strain evidence="9">Stoneville</strain>
        <tissue evidence="9">Whole head</tissue>
    </source>
</reference>
<evidence type="ECO:0000256" key="1">
    <source>
        <dbReference type="ARBA" id="ARBA00009995"/>
    </source>
</evidence>
<keyword evidence="4" id="KW-0862">Zinc</keyword>
<dbReference type="Gene3D" id="3.40.50.2000">
    <property type="entry name" value="Glycogen Phosphorylase B"/>
    <property type="match status" value="1"/>
</dbReference>
<evidence type="ECO:0000256" key="6">
    <source>
        <dbReference type="SAM" id="Phobius"/>
    </source>
</evidence>
<dbReference type="PROSITE" id="PS00375">
    <property type="entry name" value="UDPGT"/>
    <property type="match status" value="1"/>
</dbReference>
<dbReference type="FunFam" id="3.40.50.2000:FF:000050">
    <property type="entry name" value="UDP-glucuronosyltransferase"/>
    <property type="match status" value="1"/>
</dbReference>
<keyword evidence="10" id="KW-1185">Reference proteome</keyword>
<keyword evidence="3" id="KW-0808">Transferase</keyword>
<dbReference type="EMBL" id="JABDTM020023753">
    <property type="protein sequence ID" value="KAH0814932.1"/>
    <property type="molecule type" value="Genomic_DNA"/>
</dbReference>
<dbReference type="InterPro" id="IPR035595">
    <property type="entry name" value="UDP_glycos_trans_CS"/>
</dbReference>
<evidence type="ECO:0008006" key="11">
    <source>
        <dbReference type="Google" id="ProtNLM"/>
    </source>
</evidence>
<feature type="region of interest" description="Disordered" evidence="5">
    <location>
        <begin position="198"/>
        <end position="240"/>
    </location>
</feature>
<evidence type="ECO:0000313" key="9">
    <source>
        <dbReference type="EMBL" id="KAH0814932.1"/>
    </source>
</evidence>
<dbReference type="InterPro" id="IPR043502">
    <property type="entry name" value="DNA/RNA_pol_sf"/>
</dbReference>
<comment type="caution">
    <text evidence="9">The sequence shown here is derived from an EMBL/GenBank/DDBJ whole genome shotgun (WGS) entry which is preliminary data.</text>
</comment>
<evidence type="ECO:0000256" key="5">
    <source>
        <dbReference type="SAM" id="MobiDB-lite"/>
    </source>
</evidence>
<dbReference type="GO" id="GO:0003676">
    <property type="term" value="F:nucleic acid binding"/>
    <property type="evidence" value="ECO:0007669"/>
    <property type="project" value="InterPro"/>
</dbReference>
<evidence type="ECO:0000256" key="3">
    <source>
        <dbReference type="ARBA" id="ARBA00022679"/>
    </source>
</evidence>
<dbReference type="SUPFAM" id="SSF57756">
    <property type="entry name" value="Retrovirus zinc finger-like domains"/>
    <property type="match status" value="1"/>
</dbReference>
<dbReference type="GO" id="GO:0008270">
    <property type="term" value="F:zinc ion binding"/>
    <property type="evidence" value="ECO:0007669"/>
    <property type="project" value="UniProtKB-KW"/>
</dbReference>
<name>A0A8J6HIF1_TENMO</name>
<dbReference type="InterPro" id="IPR001878">
    <property type="entry name" value="Znf_CCHC"/>
</dbReference>
<dbReference type="Pfam" id="PF14529">
    <property type="entry name" value="Exo_endo_phos_2"/>
    <property type="match status" value="1"/>
</dbReference>
<dbReference type="CDD" id="cd01650">
    <property type="entry name" value="RT_nLTR_like"/>
    <property type="match status" value="1"/>
</dbReference>
<dbReference type="SUPFAM" id="SSF56672">
    <property type="entry name" value="DNA/RNA polymerases"/>
    <property type="match status" value="1"/>
</dbReference>
<feature type="compositionally biased region" description="Basic and acidic residues" evidence="5">
    <location>
        <begin position="207"/>
        <end position="221"/>
    </location>
</feature>
<feature type="transmembrane region" description="Helical" evidence="6">
    <location>
        <begin position="2382"/>
        <end position="2406"/>
    </location>
</feature>
<dbReference type="InterPro" id="IPR036691">
    <property type="entry name" value="Endo/exonu/phosph_ase_sf"/>
</dbReference>
<keyword evidence="4" id="KW-0479">Metal-binding</keyword>
<feature type="region of interest" description="Disordered" evidence="5">
    <location>
        <begin position="1298"/>
        <end position="1318"/>
    </location>
</feature>
<dbReference type="SMART" id="SM00343">
    <property type="entry name" value="ZnF_C2HC"/>
    <property type="match status" value="3"/>
</dbReference>
<feature type="domain" description="CCHC-type" evidence="7">
    <location>
        <begin position="891"/>
        <end position="906"/>
    </location>
</feature>
<dbReference type="Gene3D" id="3.60.10.10">
    <property type="entry name" value="Endonuclease/exonuclease/phosphatase"/>
    <property type="match status" value="1"/>
</dbReference>
<dbReference type="PANTHER" id="PTHR48043:SF159">
    <property type="entry name" value="EG:EG0003.4 PROTEIN-RELATED"/>
    <property type="match status" value="1"/>
</dbReference>
<dbReference type="Pfam" id="PF00201">
    <property type="entry name" value="UDPGT"/>
    <property type="match status" value="1"/>
</dbReference>
<dbReference type="InterPro" id="IPR000477">
    <property type="entry name" value="RT_dom"/>
</dbReference>
<feature type="compositionally biased region" description="Basic and acidic residues" evidence="5">
    <location>
        <begin position="947"/>
        <end position="956"/>
    </location>
</feature>
<sequence>MMVLHHILGETFRKFWITNIHSAGSVEEDRIIGLPEKNPMSTSAIARTPRDHGVTACATSVVPAWYPAGSTAWDGVGRSIERKNQERRTRSNESPMYIFETAHERIQDLYEWRATCLLQISPSTCLAGSVWCCDVNDCVVLHRIANFFAPNAVPLSVDNAERGQVRSGQVRLGQVRSGPPPRSRETLSLVEGLKVTHAGKARADRRKTKDGSTLRIHHESRGTGTGEPGGDPSYGWSNADQSSHTVTAAHTSTTLVSVAGYECLLPGMGVTLGVTISSSHFVGTKMSTEQNKKSNTGEGALQAPKDTMLAKTPVKAATEEQTPKKSVEELRRSQIFGRLSVQISPLKGTSTPAAEKLSPGNITTFDYKWDHDEHKSIKKRKIEETSLEEELRDVEKARILLARKYKQLITRLEKETKALCQIVREKQNTNRKIKEVSYKLESTVSQMNTEEMHELLNTLGQEGMKKMAPDVPTPHCEECRKKYQEEQEALRKRNAIWSVLTNNPSAGQLTEIVNTDWPDELCSKSKLVERSILSPANERDVIVITGTQNIENKPLIKAIIGRQPHMEKAIMELAKEGKVVYASNTCSVSMESGTHGEEVQRYTFIAGVDDRECGEEEADQRLVGVLQKLKGICKLRDLRRLSLSVADLMTGSRLRKLIEYVYQDEEVDIEVYTGARKRVDLVQEQETVGVEEWRTVSRSREKIVVKKVGNEKQMTYADLLKKMQSTIKVRDLGIKIKNIREAKNGNIEITAAGKNEGKEAFIKLIEEKMQGTVEAQKIKPKRKIFIKDLHETTTGEEVRETLSKLFGEKRDDANDISVSMATKPNKGGKLFAIVNLPIEAANILMKMAKLTVGWSECRIEDMNTPRRCYRCLRFGHVRAECKSEKSLEDCCLKCGRAGHTARLCTDEPYCIACDVEGHRADEMACPEYKKLVTEKRGGKIEQPTRVGDVRAIESRRGRGRGRGAYAQTRLSLPKNEEEAGTSDARQKEVTKERNQNRVASEGEDSRFSVSEAEGNLNRSKNAHDVLQQTIRELNTDVVIMCEINKNIAKKEGWLIDSEGDVGIKIMMSSQTRRRISIGKGVIGVQMGTDLLIGCYISPNVDLDFFESRLDDLQELVKDCVGDIVIAGDLNAKSAEWGSPVENRRGTLLSEWVARNRMVVHNQGIRPTFMRGNSHSYIDVTISNGKAAKKIQRWQVMEIETLSDHQYISFEIEDKHNQRSQIRDEAVTGWRVKRLNTQSMALAIQKEITQSDTDPKRYTEALTRACNVLLPKKKQGRRREVYWWSESIAELRRKCLKKKRQMVRKNRRQGTSDQEKKQAHELYKQARKKLKLEIGRAKEKAWKEPRPLLSVAEKKEIALKLFPQQKRCTWYRVVEEPPPFTTEELIQAGQKTKSGKAPGPDCIPPEVVKIALQTTTDTALEMYNQLLKRNEFPDRWKEARLVLLQKGTKDSNGSQAYRPICLLDVLGKVYEQLLVHRLNEELSAKHGLSNSQYGFRQGVSTIDAVEKVCKTAKQEMQKTLKTRSLCAMLMIDVKNAFNSASWQMIIEELRRKGISHYLVEVIKSYLSSRYVQIDQTNKIEMTGGVPQGSVLGPVLWNVLYNKILEIPMPKGVEMVAYADDLALVITAKKDEELMELGNEALEKVAEGLKQCRLQMAPEKTTAIMLSGRKKHKTISFVLNTRTIEVGKSGRYLGVTLDSCLSFRRHLEDVTARAIRRMGALSRLMPRTSDPKEGKRRLLCAVAQSTVLYASKVWVGALKIERYRQMMDKVQRRMALSICGAYKTTATETASVLSSLIPLDLLAEERGRMKKKPTENERALERETTINKWQTRWEQQTTSLWTHLIMPDIRPWVTRKYGSVSFRTTQMLSGHGCFVAYVHRIGRSETAGCWFCGGERDDAEHTLLVCERWKSERAKYRKNTENWTTSNLISIMLRSQEDWDAVQNMMEKIMKQKEDQYILAEVLMKEIANRGHQVTVISPNAPNNPSSNYKIINPNDVTEDSDGINFFELDKANLFTNIMATYVFGNAITESTLKNKAVQELLHSDEQFDLVIVEQFFNDAMKGFAAHFNAPLVLFSSMGITEWNKHFMGNPVLPSINAVCYTSYTNQMKFFQRIRNLVGTVFDYFYRNLVYYPLQKQYLEEYFPKPINFDQIINNASLMLLNSHVTTSENALLPYNMVEIGGFHVIQNPLDKDIQQYLDNANRGAILFSLGSNLRSSDLSSETVQGIFNAFARIEQKVLWKFEADLPNKPDNVYISKWFKQRDILAHPNVKLFITHGGLLSTTEAIFSGVPMVGIPVFADQKMNMARANSIGIANVLSLQDLVEGKIFDAINETINDPRFSKNAKKMSTLMRDRAMKPLDLAMYWIEHTIRHKGIRFEAPSLKLYWFEVYMLDIVCFIIVNFIILYSLTKS</sequence>
<evidence type="ECO:0000256" key="4">
    <source>
        <dbReference type="PROSITE-ProRule" id="PRU00047"/>
    </source>
</evidence>
<feature type="compositionally biased region" description="Basic residues" evidence="5">
    <location>
        <begin position="1298"/>
        <end position="1307"/>
    </location>
</feature>
<dbReference type="Gene3D" id="4.10.60.10">
    <property type="entry name" value="Zinc finger, CCHC-type"/>
    <property type="match status" value="1"/>
</dbReference>
<keyword evidence="2" id="KW-0328">Glycosyltransferase</keyword>
<dbReference type="PANTHER" id="PTHR48043">
    <property type="entry name" value="EG:EG0003.4 PROTEIN-RELATED"/>
    <property type="match status" value="1"/>
</dbReference>
<dbReference type="Pfam" id="PF00078">
    <property type="entry name" value="RVT_1"/>
    <property type="match status" value="1"/>
</dbReference>
<keyword evidence="6" id="KW-0472">Membrane</keyword>
<keyword evidence="6" id="KW-1133">Transmembrane helix</keyword>
<dbReference type="PROSITE" id="PS50878">
    <property type="entry name" value="RT_POL"/>
    <property type="match status" value="1"/>
</dbReference>